<keyword evidence="2" id="KW-1185">Reference proteome</keyword>
<dbReference type="Proteomes" id="UP000254467">
    <property type="component" value="Unassembled WGS sequence"/>
</dbReference>
<reference evidence="1 2" key="1">
    <citation type="submission" date="2018-06" db="EMBL/GenBank/DDBJ databases">
        <authorList>
            <consortium name="Pathogen Informatics"/>
            <person name="Doyle S."/>
        </authorList>
    </citation>
    <scope>NUCLEOTIDE SEQUENCE [LARGE SCALE GENOMIC DNA]</scope>
    <source>
        <strain evidence="1 2">NCTC11862</strain>
    </source>
</reference>
<sequence>MGALEEVAGCSLADLYALGIDSKTAKQLDRYAEVYFRSKAAPRKQELARAAAIATGHTLATLGDIERFVGRVPTKHRWDMRVELCQVWPNTRALEDRAAELEQEYGVATKEAPQPRVSHRAVPDSDLTDLTLRAPSHLVKAALDGAEGVEGMHAAEAILRAATSSDGLDGPEIVPALIIPVGDTVESWRRISGGEVQLSLTNGTVINGKDLVRQRLSRHGLALLIDEYSGDPIEIYKTDEGKRHLNPKESQIQALLTPVCAGINCSVGADDCQNHHIEAYKHGGPTTLGNSTKLCGFHNGRNDDDRDKPMYGHVEKLGGLDYWVPAFGGRPRLNQHRAAKGGALRAVRAMKEALATL</sequence>
<dbReference type="InterPro" id="IPR003615">
    <property type="entry name" value="HNH_nuc"/>
</dbReference>
<keyword evidence="1" id="KW-0378">Hydrolase</keyword>
<keyword evidence="1" id="KW-0540">Nuclease</keyword>
<name>A0A376CNC3_9CORY</name>
<keyword evidence="1" id="KW-0255">Endonuclease</keyword>
<gene>
    <name evidence="1" type="ORF">NCTC11862_01633</name>
</gene>
<dbReference type="GO" id="GO:0004519">
    <property type="term" value="F:endonuclease activity"/>
    <property type="evidence" value="ECO:0007669"/>
    <property type="project" value="UniProtKB-KW"/>
</dbReference>
<protein>
    <submittedName>
        <fullName evidence="1">Endonuclease</fullName>
    </submittedName>
</protein>
<dbReference type="AlphaFoldDB" id="A0A376CNC3"/>
<proteinExistence type="predicted"/>
<evidence type="ECO:0000313" key="1">
    <source>
        <dbReference type="EMBL" id="STC69833.1"/>
    </source>
</evidence>
<dbReference type="EMBL" id="UFXQ01000001">
    <property type="protein sequence ID" value="STC69833.1"/>
    <property type="molecule type" value="Genomic_DNA"/>
</dbReference>
<evidence type="ECO:0000313" key="2">
    <source>
        <dbReference type="Proteomes" id="UP000254467"/>
    </source>
</evidence>
<organism evidence="1 2">
    <name type="scientific">Corynebacterium pilosum</name>
    <dbReference type="NCBI Taxonomy" id="35756"/>
    <lineage>
        <taxon>Bacteria</taxon>
        <taxon>Bacillati</taxon>
        <taxon>Actinomycetota</taxon>
        <taxon>Actinomycetes</taxon>
        <taxon>Mycobacteriales</taxon>
        <taxon>Corynebacteriaceae</taxon>
        <taxon>Corynebacterium</taxon>
    </lineage>
</organism>
<accession>A0A376CNC3</accession>
<dbReference type="CDD" id="cd00085">
    <property type="entry name" value="HNHc"/>
    <property type="match status" value="1"/>
</dbReference>